<sequence>MYLESLKIENYRKFRNENNLVRFVEPSNITTTQQNVDNPKSVIGPSTTLIIGKNNAGKTTIANALKLIHENRQPRSTDFNNNYLSELHDQYLTTDDVNISLPELAFTIKVVVDMDKNDLMSGLIEFAHTQARTDGLNSILIKIRIEITEASVYKDAIIKLVEYSKMHSLSRNESIQLFYELLDQSSDFLNQDSEKKLFTIKYYNSNGHEAKKFSLKELINLREIKANRHLKNGVLSEVFNKIIKFQFDNDSTNKGILKTEVSGINQVLTEKIKAKSDKVSSVLTQIEDKNHVDLNLSGNVTYDKVVKELIKYNFSDNGDYIPESQFGLGYINLLNIIGEIIYYVDSYKKDSQNSSINLLFIEEPEAFMHPQMQEFFINRIDNAVQKALEISKGSDEDSKILNCQIAITTHSSHIVNSKIHSSNSFNNINYLNIIDKSANVINLNDDVISADLDDRKDLKFIKKHIKYKVSELFFADAIIFVEGATEETLLQFYIDKDPILKNNYISIFNINGAHGKVYFPLAKKLKIPCLIITDLDIKRSPCQKNKPHNISDDDCIICGHKKDIADTPEIKEKINYSQIKDLDGFQTTNATIKFFMNKNPSVSAEKDLKNIGYINDENIFVVFQKDIINDYYATSLEEAFILENFNNSILNSALESCKPRTYHQIVKAKSTINFEALKHRSFEIQRALSDSKSDFSGELLYQSIISDDNSYPTLPRYILDGFAWVKNKLSE</sequence>
<evidence type="ECO:0000259" key="2">
    <source>
        <dbReference type="Pfam" id="PF20469"/>
    </source>
</evidence>
<protein>
    <submittedName>
        <fullName evidence="3">AAA family ATPase</fullName>
    </submittedName>
</protein>
<gene>
    <name evidence="3" type="ORF">ACFPVW_05095</name>
</gene>
<dbReference type="InterPro" id="IPR034139">
    <property type="entry name" value="TOPRIM_OLD"/>
</dbReference>
<dbReference type="InterPro" id="IPR041685">
    <property type="entry name" value="AAA_GajA/Old/RecF-like"/>
</dbReference>
<feature type="domain" description="Endonuclease GajA/Old nuclease/RecF-like AAA" evidence="1">
    <location>
        <begin position="1"/>
        <end position="415"/>
    </location>
</feature>
<dbReference type="Pfam" id="PF13175">
    <property type="entry name" value="AAA_15"/>
    <property type="match status" value="1"/>
</dbReference>
<dbReference type="Pfam" id="PF20469">
    <property type="entry name" value="OLD-like_TOPRIM"/>
    <property type="match status" value="1"/>
</dbReference>
<keyword evidence="4" id="KW-1185">Reference proteome</keyword>
<comment type="caution">
    <text evidence="3">The sequence shown here is derived from an EMBL/GenBank/DDBJ whole genome shotgun (WGS) entry which is preliminary data.</text>
</comment>
<evidence type="ECO:0000259" key="1">
    <source>
        <dbReference type="Pfam" id="PF13175"/>
    </source>
</evidence>
<dbReference type="InterPro" id="IPR051396">
    <property type="entry name" value="Bact_Antivir_Def_Nuclease"/>
</dbReference>
<name>A0ABW0Y9M6_9GAMM</name>
<dbReference type="RefSeq" id="WP_042640371.1">
    <property type="nucleotide sequence ID" value="NZ_CDDF01000005.1"/>
</dbReference>
<feature type="domain" description="OLD protein-like TOPRIM" evidence="2">
    <location>
        <begin position="473"/>
        <end position="536"/>
    </location>
</feature>
<evidence type="ECO:0000313" key="3">
    <source>
        <dbReference type="EMBL" id="MFC5705459.1"/>
    </source>
</evidence>
<dbReference type="Proteomes" id="UP001596132">
    <property type="component" value="Unassembled WGS sequence"/>
</dbReference>
<dbReference type="CDD" id="cd01026">
    <property type="entry name" value="TOPRIM_OLD"/>
    <property type="match status" value="1"/>
</dbReference>
<dbReference type="InterPro" id="IPR027417">
    <property type="entry name" value="P-loop_NTPase"/>
</dbReference>
<dbReference type="PANTHER" id="PTHR43581:SF2">
    <property type="entry name" value="EXCINUCLEASE ATPASE SUBUNIT"/>
    <property type="match status" value="1"/>
</dbReference>
<evidence type="ECO:0000313" key="4">
    <source>
        <dbReference type="Proteomes" id="UP001596132"/>
    </source>
</evidence>
<proteinExistence type="predicted"/>
<dbReference type="EMBL" id="JBHSPP010000005">
    <property type="protein sequence ID" value="MFC5705459.1"/>
    <property type="molecule type" value="Genomic_DNA"/>
</dbReference>
<dbReference type="Gene3D" id="3.40.50.300">
    <property type="entry name" value="P-loop containing nucleotide triphosphate hydrolases"/>
    <property type="match status" value="1"/>
</dbReference>
<organism evidence="3 4">
    <name type="scientific">Aeromonas eucrenophila</name>
    <dbReference type="NCBI Taxonomy" id="649"/>
    <lineage>
        <taxon>Bacteria</taxon>
        <taxon>Pseudomonadati</taxon>
        <taxon>Pseudomonadota</taxon>
        <taxon>Gammaproteobacteria</taxon>
        <taxon>Aeromonadales</taxon>
        <taxon>Aeromonadaceae</taxon>
        <taxon>Aeromonas</taxon>
    </lineage>
</organism>
<reference evidence="4" key="1">
    <citation type="journal article" date="2019" name="Int. J. Syst. Evol. Microbiol.">
        <title>The Global Catalogue of Microorganisms (GCM) 10K type strain sequencing project: providing services to taxonomists for standard genome sequencing and annotation.</title>
        <authorList>
            <consortium name="The Broad Institute Genomics Platform"/>
            <consortium name="The Broad Institute Genome Sequencing Center for Infectious Disease"/>
            <person name="Wu L."/>
            <person name="Ma J."/>
        </authorList>
    </citation>
    <scope>NUCLEOTIDE SEQUENCE [LARGE SCALE GENOMIC DNA]</scope>
    <source>
        <strain evidence="4">KCTC 15012</strain>
    </source>
</reference>
<dbReference type="PANTHER" id="PTHR43581">
    <property type="entry name" value="ATP/GTP PHOSPHATASE"/>
    <property type="match status" value="1"/>
</dbReference>
<dbReference type="SUPFAM" id="SSF52540">
    <property type="entry name" value="P-loop containing nucleoside triphosphate hydrolases"/>
    <property type="match status" value="1"/>
</dbReference>
<accession>A0ABW0Y9M6</accession>